<reference evidence="2" key="2">
    <citation type="submission" date="2020-11" db="EMBL/GenBank/DDBJ databases">
        <authorList>
            <person name="McCartney M.A."/>
            <person name="Auch B."/>
            <person name="Kono T."/>
            <person name="Mallez S."/>
            <person name="Becker A."/>
            <person name="Gohl D.M."/>
            <person name="Silverstein K.A.T."/>
            <person name="Koren S."/>
            <person name="Bechman K.B."/>
            <person name="Herman A."/>
            <person name="Abrahante J.E."/>
            <person name="Garbe J."/>
        </authorList>
    </citation>
    <scope>NUCLEOTIDE SEQUENCE</scope>
    <source>
        <strain evidence="2">Duluth1</strain>
        <tissue evidence="2">Whole animal</tissue>
    </source>
</reference>
<dbReference type="EMBL" id="JAIWYP010000010">
    <property type="protein sequence ID" value="KAH3753171.1"/>
    <property type="molecule type" value="Genomic_DNA"/>
</dbReference>
<feature type="region of interest" description="Disordered" evidence="1">
    <location>
        <begin position="27"/>
        <end position="67"/>
    </location>
</feature>
<comment type="caution">
    <text evidence="2">The sequence shown here is derived from an EMBL/GenBank/DDBJ whole genome shotgun (WGS) entry which is preliminary data.</text>
</comment>
<keyword evidence="3" id="KW-1185">Reference proteome</keyword>
<accession>A0A9D4DPR0</accession>
<evidence type="ECO:0000313" key="2">
    <source>
        <dbReference type="EMBL" id="KAH3753171.1"/>
    </source>
</evidence>
<proteinExistence type="predicted"/>
<evidence type="ECO:0000313" key="3">
    <source>
        <dbReference type="Proteomes" id="UP000828390"/>
    </source>
</evidence>
<name>A0A9D4DPR0_DREPO</name>
<gene>
    <name evidence="2" type="ORF">DPMN_187802</name>
</gene>
<dbReference type="Proteomes" id="UP000828390">
    <property type="component" value="Unassembled WGS sequence"/>
</dbReference>
<sequence>MSMAPCSRDYRMFKNIQKHRLQILKPIKEVSETSSAEKTSKTETQTAPREHISVEESTIEDTNSIKSSQKLEQNEINIKESLQTEHVVSAGNVKMESSATVSETETSLTVSALEHNRETLSVATEQSVSRQIVQVIESESSNKSFASITESTLFESNTSSLETTMTKTIQNTTASSIEDGVASVSVYVRDGRSMEEISSINIAMESEAMFKAYLQSQIKTFISQKDTLITHETADVGVMEYVSLEGAGNVVQNANVTKTAKVTESRETVREFEINDDELEEMKKEILEDIQVPSADCGKYLLGSHEEKPNEEEIAGQVKYMDDALMFC</sequence>
<dbReference type="AlphaFoldDB" id="A0A9D4DPR0"/>
<reference evidence="2" key="1">
    <citation type="journal article" date="2019" name="bioRxiv">
        <title>The Genome of the Zebra Mussel, Dreissena polymorpha: A Resource for Invasive Species Research.</title>
        <authorList>
            <person name="McCartney M.A."/>
            <person name="Auch B."/>
            <person name="Kono T."/>
            <person name="Mallez S."/>
            <person name="Zhang Y."/>
            <person name="Obille A."/>
            <person name="Becker A."/>
            <person name="Abrahante J.E."/>
            <person name="Garbe J."/>
            <person name="Badalamenti J.P."/>
            <person name="Herman A."/>
            <person name="Mangelson H."/>
            <person name="Liachko I."/>
            <person name="Sullivan S."/>
            <person name="Sone E.D."/>
            <person name="Koren S."/>
            <person name="Silverstein K.A.T."/>
            <person name="Beckman K.B."/>
            <person name="Gohl D.M."/>
        </authorList>
    </citation>
    <scope>NUCLEOTIDE SEQUENCE</scope>
    <source>
        <strain evidence="2">Duluth1</strain>
        <tissue evidence="2">Whole animal</tissue>
    </source>
</reference>
<organism evidence="2 3">
    <name type="scientific">Dreissena polymorpha</name>
    <name type="common">Zebra mussel</name>
    <name type="synonym">Mytilus polymorpha</name>
    <dbReference type="NCBI Taxonomy" id="45954"/>
    <lineage>
        <taxon>Eukaryota</taxon>
        <taxon>Metazoa</taxon>
        <taxon>Spiralia</taxon>
        <taxon>Lophotrochozoa</taxon>
        <taxon>Mollusca</taxon>
        <taxon>Bivalvia</taxon>
        <taxon>Autobranchia</taxon>
        <taxon>Heteroconchia</taxon>
        <taxon>Euheterodonta</taxon>
        <taxon>Imparidentia</taxon>
        <taxon>Neoheterodontei</taxon>
        <taxon>Myida</taxon>
        <taxon>Dreissenoidea</taxon>
        <taxon>Dreissenidae</taxon>
        <taxon>Dreissena</taxon>
    </lineage>
</organism>
<protein>
    <submittedName>
        <fullName evidence="2">Uncharacterized protein</fullName>
    </submittedName>
</protein>
<evidence type="ECO:0000256" key="1">
    <source>
        <dbReference type="SAM" id="MobiDB-lite"/>
    </source>
</evidence>